<dbReference type="CDD" id="cd06333">
    <property type="entry name" value="PBP1_ABC_RPA1789-like"/>
    <property type="match status" value="1"/>
</dbReference>
<dbReference type="RefSeq" id="WP_073377348.1">
    <property type="nucleotide sequence ID" value="NZ_FQXS01000019.1"/>
</dbReference>
<dbReference type="OrthoDB" id="9791590at2"/>
<dbReference type="Proteomes" id="UP000184139">
    <property type="component" value="Unassembled WGS sequence"/>
</dbReference>
<accession>A0A1M5XDB5</accession>
<dbReference type="InterPro" id="IPR028081">
    <property type="entry name" value="Leu-bd"/>
</dbReference>
<evidence type="ECO:0000256" key="5">
    <source>
        <dbReference type="SAM" id="SignalP"/>
    </source>
</evidence>
<evidence type="ECO:0000256" key="1">
    <source>
        <dbReference type="ARBA" id="ARBA00010062"/>
    </source>
</evidence>
<dbReference type="AlphaFoldDB" id="A0A1M5XDB5"/>
<keyword evidence="4" id="KW-0029">Amino-acid transport</keyword>
<dbReference type="EMBL" id="FQXS01000019">
    <property type="protein sequence ID" value="SHH97642.1"/>
    <property type="molecule type" value="Genomic_DNA"/>
</dbReference>
<reference evidence="7 8" key="1">
    <citation type="submission" date="2016-11" db="EMBL/GenBank/DDBJ databases">
        <authorList>
            <person name="Jaros S."/>
            <person name="Januszkiewicz K."/>
            <person name="Wedrychowicz H."/>
        </authorList>
    </citation>
    <scope>NUCLEOTIDE SEQUENCE [LARGE SCALE GENOMIC DNA]</scope>
    <source>
        <strain evidence="7 8">DSM 9705</strain>
    </source>
</reference>
<evidence type="ECO:0000313" key="8">
    <source>
        <dbReference type="Proteomes" id="UP000184139"/>
    </source>
</evidence>
<protein>
    <submittedName>
        <fullName evidence="7">Amino acid/amide ABC transporter substrate-binding protein, HAAT family (TC 3.A.1.4.-)</fullName>
    </submittedName>
</protein>
<feature type="domain" description="Leucine-binding protein" evidence="6">
    <location>
        <begin position="25"/>
        <end position="359"/>
    </location>
</feature>
<dbReference type="GO" id="GO:0006865">
    <property type="term" value="P:amino acid transport"/>
    <property type="evidence" value="ECO:0007669"/>
    <property type="project" value="UniProtKB-KW"/>
</dbReference>
<sequence length="381" mass="40558">MKACRMMMVVLALSLAAAPAVMAETLKVGAILAVTGPAAFLGGPESRTIEMLADEVNQAGGINGKQIELIIKDSGGSPEKAISFAKQLIEEEQVVAVIGPSTSGESMAVKKLFEESRTPLLSCAAAEVIVNPVAGFVFKTPQSDSFAVRRIFMTMQEMGISRIAVLAGNTGFGKAGKEQLQAIAPTMGIEIVEAEVYDKDANDLSAVVAKMKANPDVQAVVNWSIVPAQAIVAKNMRQAGWDVPLFQSHGFGNIKYVESAGVAAEGIIFPAGRLLVADKLPADHPQKQLLTKYKADYEGKFQEQASTFGGHAYDAFIILMKAIENGGTDQQSIRDEIEKIQGLPGTAGIFSFSATDHNGLDLESFEMVTVKNGAFVPYEKQ</sequence>
<dbReference type="InterPro" id="IPR051010">
    <property type="entry name" value="BCAA_transport"/>
</dbReference>
<keyword evidence="3 5" id="KW-0732">Signal</keyword>
<dbReference type="Gene3D" id="3.40.50.2300">
    <property type="match status" value="2"/>
</dbReference>
<gene>
    <name evidence="7" type="ORF">SAMN02745124_02966</name>
</gene>
<evidence type="ECO:0000313" key="7">
    <source>
        <dbReference type="EMBL" id="SHH97642.1"/>
    </source>
</evidence>
<feature type="chain" id="PRO_5012612722" evidence="5">
    <location>
        <begin position="24"/>
        <end position="381"/>
    </location>
</feature>
<dbReference type="PRINTS" id="PR00337">
    <property type="entry name" value="LEUILEVALBP"/>
</dbReference>
<dbReference type="PANTHER" id="PTHR30483:SF38">
    <property type="entry name" value="BLR7848 PROTEIN"/>
    <property type="match status" value="1"/>
</dbReference>
<keyword evidence="8" id="KW-1185">Reference proteome</keyword>
<keyword evidence="2" id="KW-0813">Transport</keyword>
<dbReference type="Pfam" id="PF13458">
    <property type="entry name" value="Peripla_BP_6"/>
    <property type="match status" value="1"/>
</dbReference>
<name>A0A1M5XDB5_9BACT</name>
<evidence type="ECO:0000256" key="2">
    <source>
        <dbReference type="ARBA" id="ARBA00022448"/>
    </source>
</evidence>
<dbReference type="PANTHER" id="PTHR30483">
    <property type="entry name" value="LEUCINE-SPECIFIC-BINDING PROTEIN"/>
    <property type="match status" value="1"/>
</dbReference>
<feature type="signal peptide" evidence="5">
    <location>
        <begin position="1"/>
        <end position="23"/>
    </location>
</feature>
<dbReference type="SUPFAM" id="SSF53822">
    <property type="entry name" value="Periplasmic binding protein-like I"/>
    <property type="match status" value="1"/>
</dbReference>
<dbReference type="InterPro" id="IPR028082">
    <property type="entry name" value="Peripla_BP_I"/>
</dbReference>
<comment type="similarity">
    <text evidence="1">Belongs to the leucine-binding protein family.</text>
</comment>
<organism evidence="7 8">
    <name type="scientific">Desulfofustis glycolicus DSM 9705</name>
    <dbReference type="NCBI Taxonomy" id="1121409"/>
    <lineage>
        <taxon>Bacteria</taxon>
        <taxon>Pseudomonadati</taxon>
        <taxon>Thermodesulfobacteriota</taxon>
        <taxon>Desulfobulbia</taxon>
        <taxon>Desulfobulbales</taxon>
        <taxon>Desulfocapsaceae</taxon>
        <taxon>Desulfofustis</taxon>
    </lineage>
</organism>
<dbReference type="InterPro" id="IPR000709">
    <property type="entry name" value="Leu_Ile_Val-bd"/>
</dbReference>
<evidence type="ECO:0000259" key="6">
    <source>
        <dbReference type="Pfam" id="PF13458"/>
    </source>
</evidence>
<evidence type="ECO:0000256" key="4">
    <source>
        <dbReference type="ARBA" id="ARBA00022970"/>
    </source>
</evidence>
<evidence type="ECO:0000256" key="3">
    <source>
        <dbReference type="ARBA" id="ARBA00022729"/>
    </source>
</evidence>
<dbReference type="STRING" id="1121409.SAMN02745124_02966"/>
<proteinExistence type="inferred from homology"/>